<feature type="transmembrane region" description="Helical" evidence="1">
    <location>
        <begin position="12"/>
        <end position="35"/>
    </location>
</feature>
<sequence>MRFEPNRNKFRAWIIFLFFLFIGTLLVFGYEVVLFYECSPANYCFHFIRTPLRIFLVFSILSIPTFAIMKRYIIIGLIPYIVFIIACRYYDPYFSKSQLRRSFVFGAISIFGIPHYSEISIQEILSSE</sequence>
<keyword evidence="1" id="KW-0472">Membrane</keyword>
<feature type="transmembrane region" description="Helical" evidence="1">
    <location>
        <begin position="47"/>
        <end position="66"/>
    </location>
</feature>
<protein>
    <submittedName>
        <fullName evidence="2">Uncharacterized protein</fullName>
    </submittedName>
</protein>
<evidence type="ECO:0000313" key="2">
    <source>
        <dbReference type="EMBL" id="TGL59035.1"/>
    </source>
</evidence>
<keyword evidence="3" id="KW-1185">Reference proteome</keyword>
<feature type="transmembrane region" description="Helical" evidence="1">
    <location>
        <begin position="72"/>
        <end position="91"/>
    </location>
</feature>
<comment type="caution">
    <text evidence="2">The sequence shown here is derived from an EMBL/GenBank/DDBJ whole genome shotgun (WGS) entry which is preliminary data.</text>
</comment>
<organism evidence="2 3">
    <name type="scientific">Leptospira sarikeiensis</name>
    <dbReference type="NCBI Taxonomy" id="2484943"/>
    <lineage>
        <taxon>Bacteria</taxon>
        <taxon>Pseudomonadati</taxon>
        <taxon>Spirochaetota</taxon>
        <taxon>Spirochaetia</taxon>
        <taxon>Leptospirales</taxon>
        <taxon>Leptospiraceae</taxon>
        <taxon>Leptospira</taxon>
    </lineage>
</organism>
<keyword evidence="1" id="KW-1133">Transmembrane helix</keyword>
<gene>
    <name evidence="2" type="ORF">EHQ64_16485</name>
</gene>
<proteinExistence type="predicted"/>
<keyword evidence="1" id="KW-0812">Transmembrane</keyword>
<evidence type="ECO:0000256" key="1">
    <source>
        <dbReference type="SAM" id="Phobius"/>
    </source>
</evidence>
<name>A0A4V3JR85_9LEPT</name>
<dbReference type="RefSeq" id="WP_135650902.1">
    <property type="nucleotide sequence ID" value="NZ_RQGF01000032.1"/>
</dbReference>
<accession>A0A4V3JR85</accession>
<evidence type="ECO:0000313" key="3">
    <source>
        <dbReference type="Proteomes" id="UP000297762"/>
    </source>
</evidence>
<dbReference type="AlphaFoldDB" id="A0A4V3JR85"/>
<reference evidence="2" key="1">
    <citation type="journal article" date="2019" name="PLoS Negl. Trop. Dis.">
        <title>Revisiting the worldwide diversity of Leptospira species in the environment.</title>
        <authorList>
            <person name="Vincent A.T."/>
            <person name="Schiettekatte O."/>
            <person name="Bourhy P."/>
            <person name="Veyrier F.J."/>
            <person name="Picardeau M."/>
        </authorList>
    </citation>
    <scope>NUCLEOTIDE SEQUENCE [LARGE SCALE GENOMIC DNA]</scope>
    <source>
        <strain evidence="2">201702455</strain>
    </source>
</reference>
<dbReference type="EMBL" id="RQGF01000032">
    <property type="protein sequence ID" value="TGL59035.1"/>
    <property type="molecule type" value="Genomic_DNA"/>
</dbReference>
<dbReference type="Proteomes" id="UP000297762">
    <property type="component" value="Unassembled WGS sequence"/>
</dbReference>